<proteinExistence type="predicted"/>
<feature type="non-terminal residue" evidence="3">
    <location>
        <position position="1"/>
    </location>
</feature>
<dbReference type="GO" id="GO:0005739">
    <property type="term" value="C:mitochondrion"/>
    <property type="evidence" value="ECO:0007669"/>
    <property type="project" value="TreeGrafter"/>
</dbReference>
<evidence type="ECO:0000259" key="2">
    <source>
        <dbReference type="Pfam" id="PF00725"/>
    </source>
</evidence>
<reference evidence="3 4" key="1">
    <citation type="journal article" date="2024" name="BMC Genomics">
        <title>Genome assembly of redclaw crayfish (Cherax quadricarinatus) provides insights into its immune adaptation and hypoxia tolerance.</title>
        <authorList>
            <person name="Liu Z."/>
            <person name="Zheng J."/>
            <person name="Li H."/>
            <person name="Fang K."/>
            <person name="Wang S."/>
            <person name="He J."/>
            <person name="Zhou D."/>
            <person name="Weng S."/>
            <person name="Chi M."/>
            <person name="Gu Z."/>
            <person name="He J."/>
            <person name="Li F."/>
            <person name="Wang M."/>
        </authorList>
    </citation>
    <scope>NUCLEOTIDE SEQUENCE [LARGE SCALE GENOMIC DNA]</scope>
    <source>
        <strain evidence="3">ZL_2023a</strain>
    </source>
</reference>
<name>A0AAW0XRU2_CHEQU</name>
<dbReference type="InterPro" id="IPR052242">
    <property type="entry name" value="Mito_3-hydroxyacyl-CoA_DH"/>
</dbReference>
<dbReference type="Proteomes" id="UP001445076">
    <property type="component" value="Unassembled WGS sequence"/>
</dbReference>
<dbReference type="PANTHER" id="PTHR43561">
    <property type="match status" value="1"/>
</dbReference>
<dbReference type="InterPro" id="IPR013328">
    <property type="entry name" value="6PGD_dom2"/>
</dbReference>
<dbReference type="InterPro" id="IPR008927">
    <property type="entry name" value="6-PGluconate_DH-like_C_sf"/>
</dbReference>
<dbReference type="InterPro" id="IPR006108">
    <property type="entry name" value="3HC_DH_C"/>
</dbReference>
<dbReference type="SUPFAM" id="SSF48179">
    <property type="entry name" value="6-phosphogluconate dehydrogenase C-terminal domain-like"/>
    <property type="match status" value="1"/>
</dbReference>
<dbReference type="GO" id="GO:0003857">
    <property type="term" value="F:(3S)-3-hydroxyacyl-CoA dehydrogenase (NAD+) activity"/>
    <property type="evidence" value="ECO:0007669"/>
    <property type="project" value="TreeGrafter"/>
</dbReference>
<dbReference type="Gene3D" id="3.40.50.720">
    <property type="entry name" value="NAD(P)-binding Rossmann-like Domain"/>
    <property type="match status" value="1"/>
</dbReference>
<organism evidence="3 4">
    <name type="scientific">Cherax quadricarinatus</name>
    <name type="common">Australian red claw crayfish</name>
    <dbReference type="NCBI Taxonomy" id="27406"/>
    <lineage>
        <taxon>Eukaryota</taxon>
        <taxon>Metazoa</taxon>
        <taxon>Ecdysozoa</taxon>
        <taxon>Arthropoda</taxon>
        <taxon>Crustacea</taxon>
        <taxon>Multicrustacea</taxon>
        <taxon>Malacostraca</taxon>
        <taxon>Eumalacostraca</taxon>
        <taxon>Eucarida</taxon>
        <taxon>Decapoda</taxon>
        <taxon>Pleocyemata</taxon>
        <taxon>Astacidea</taxon>
        <taxon>Parastacoidea</taxon>
        <taxon>Parastacidae</taxon>
        <taxon>Cherax</taxon>
    </lineage>
</organism>
<evidence type="ECO:0000256" key="1">
    <source>
        <dbReference type="ARBA" id="ARBA00023027"/>
    </source>
</evidence>
<protein>
    <recommendedName>
        <fullName evidence="2">3-hydroxyacyl-CoA dehydrogenase C-terminal domain-containing protein</fullName>
    </recommendedName>
</protein>
<dbReference type="PANTHER" id="PTHR43561:SF3">
    <property type="entry name" value="HYDROXYACYL-COENZYME A DEHYDROGENASE, MITOCHONDRIAL"/>
    <property type="match status" value="1"/>
</dbReference>
<evidence type="ECO:0000313" key="4">
    <source>
        <dbReference type="Proteomes" id="UP001445076"/>
    </source>
</evidence>
<keyword evidence="4" id="KW-1185">Reference proteome</keyword>
<dbReference type="EMBL" id="JARKIK010000027">
    <property type="protein sequence ID" value="KAK8742668.1"/>
    <property type="molecule type" value="Genomic_DNA"/>
</dbReference>
<dbReference type="AlphaFoldDB" id="A0AAW0XRU2"/>
<comment type="caution">
    <text evidence="3">The sequence shown here is derived from an EMBL/GenBank/DDBJ whole genome shotgun (WGS) entry which is preliminary data.</text>
</comment>
<accession>A0AAW0XRU2</accession>
<dbReference type="Pfam" id="PF00725">
    <property type="entry name" value="3HCDH"/>
    <property type="match status" value="1"/>
</dbReference>
<dbReference type="GO" id="GO:0006635">
    <property type="term" value="P:fatty acid beta-oxidation"/>
    <property type="evidence" value="ECO:0007669"/>
    <property type="project" value="TreeGrafter"/>
</dbReference>
<sequence length="132" mass="14722">VVRIPETSEATFSKMTQFGKTMGKVIVQCKDTPGFIANHLIVPYLLAAIRLVERGDGTMEDVDTAMKLGAGYPMGPFEVLDHIGVDLFKSISEDWSTRFPEEQAYRVPSTLVKKVEEGKLGRKTGEGFYKYN</sequence>
<feature type="domain" description="3-hydroxyacyl-CoA dehydrogenase C-terminal" evidence="2">
    <location>
        <begin position="34"/>
        <end position="131"/>
    </location>
</feature>
<gene>
    <name evidence="3" type="ORF">OTU49_001615</name>
</gene>
<evidence type="ECO:0000313" key="3">
    <source>
        <dbReference type="EMBL" id="KAK8742668.1"/>
    </source>
</evidence>
<dbReference type="Gene3D" id="1.10.1040.10">
    <property type="entry name" value="N-(1-d-carboxylethyl)-l-norvaline Dehydrogenase, domain 2"/>
    <property type="match status" value="1"/>
</dbReference>
<keyword evidence="1" id="KW-0520">NAD</keyword>